<sequence>MEKLILPFSNFKIKAHDFKEILPGLKLETDDFSDGHGVWLFSRLYGGLKWKCLFFMLKPHHVVKTHAVKTIDNTTPCPPNIILTPSSNVVRKSNFPLKPAANLSSLYRMSSL</sequence>
<evidence type="ECO:0000313" key="1">
    <source>
        <dbReference type="Proteomes" id="UP000887565"/>
    </source>
</evidence>
<reference evidence="2" key="1">
    <citation type="submission" date="2022-11" db="UniProtKB">
        <authorList>
            <consortium name="WormBaseParasite"/>
        </authorList>
    </citation>
    <scope>IDENTIFICATION</scope>
</reference>
<proteinExistence type="predicted"/>
<evidence type="ECO:0000313" key="2">
    <source>
        <dbReference type="WBParaSite" id="nRc.2.0.1.t31222-RA"/>
    </source>
</evidence>
<organism evidence="1 2">
    <name type="scientific">Romanomermis culicivorax</name>
    <name type="common">Nematode worm</name>
    <dbReference type="NCBI Taxonomy" id="13658"/>
    <lineage>
        <taxon>Eukaryota</taxon>
        <taxon>Metazoa</taxon>
        <taxon>Ecdysozoa</taxon>
        <taxon>Nematoda</taxon>
        <taxon>Enoplea</taxon>
        <taxon>Dorylaimia</taxon>
        <taxon>Mermithida</taxon>
        <taxon>Mermithoidea</taxon>
        <taxon>Mermithidae</taxon>
        <taxon>Romanomermis</taxon>
    </lineage>
</organism>
<dbReference type="Proteomes" id="UP000887565">
    <property type="component" value="Unplaced"/>
</dbReference>
<keyword evidence="1" id="KW-1185">Reference proteome</keyword>
<dbReference type="WBParaSite" id="nRc.2.0.1.t31222-RA">
    <property type="protein sequence ID" value="nRc.2.0.1.t31222-RA"/>
    <property type="gene ID" value="nRc.2.0.1.g31222"/>
</dbReference>
<name>A0A915JY02_ROMCU</name>
<dbReference type="AlphaFoldDB" id="A0A915JY02"/>
<protein>
    <submittedName>
        <fullName evidence="2">Uncharacterized protein</fullName>
    </submittedName>
</protein>
<accession>A0A915JY02</accession>